<name>A0A9X1CBB9_9BACI</name>
<dbReference type="AlphaFoldDB" id="A0A9X1CBB9"/>
<feature type="compositionally biased region" description="Polar residues" evidence="1">
    <location>
        <begin position="71"/>
        <end position="88"/>
    </location>
</feature>
<feature type="region of interest" description="Disordered" evidence="1">
    <location>
        <begin position="63"/>
        <end position="130"/>
    </location>
</feature>
<gene>
    <name evidence="2" type="ORF">J2Z64_001008</name>
</gene>
<dbReference type="Proteomes" id="UP001138793">
    <property type="component" value="Unassembled WGS sequence"/>
</dbReference>
<organism evidence="2 3">
    <name type="scientific">Oceanobacillus polygoni</name>
    <dbReference type="NCBI Taxonomy" id="1235259"/>
    <lineage>
        <taxon>Bacteria</taxon>
        <taxon>Bacillati</taxon>
        <taxon>Bacillota</taxon>
        <taxon>Bacilli</taxon>
        <taxon>Bacillales</taxon>
        <taxon>Bacillaceae</taxon>
        <taxon>Oceanobacillus</taxon>
    </lineage>
</organism>
<accession>A0A9X1CBB9</accession>
<reference evidence="2" key="1">
    <citation type="submission" date="2021-03" db="EMBL/GenBank/DDBJ databases">
        <title>Genomic Encyclopedia of Type Strains, Phase IV (KMG-IV): sequencing the most valuable type-strain genomes for metagenomic binning, comparative biology and taxonomic classification.</title>
        <authorList>
            <person name="Goeker M."/>
        </authorList>
    </citation>
    <scope>NUCLEOTIDE SEQUENCE</scope>
    <source>
        <strain evidence="2">DSM 107338</strain>
    </source>
</reference>
<feature type="compositionally biased region" description="Acidic residues" evidence="1">
    <location>
        <begin position="89"/>
        <end position="104"/>
    </location>
</feature>
<evidence type="ECO:0000313" key="3">
    <source>
        <dbReference type="Proteomes" id="UP001138793"/>
    </source>
</evidence>
<evidence type="ECO:0000256" key="1">
    <source>
        <dbReference type="SAM" id="MobiDB-lite"/>
    </source>
</evidence>
<keyword evidence="3" id="KW-1185">Reference proteome</keyword>
<dbReference type="EMBL" id="JAGGMB010000002">
    <property type="protein sequence ID" value="MBP2076796.1"/>
    <property type="molecule type" value="Genomic_DNA"/>
</dbReference>
<feature type="compositionally biased region" description="Basic and acidic residues" evidence="1">
    <location>
        <begin position="105"/>
        <end position="130"/>
    </location>
</feature>
<comment type="caution">
    <text evidence="2">The sequence shown here is derived from an EMBL/GenBank/DDBJ whole genome shotgun (WGS) entry which is preliminary data.</text>
</comment>
<protein>
    <submittedName>
        <fullName evidence="2">YqxM protein</fullName>
    </submittedName>
</protein>
<sequence>MGSFRLTKTKRSFKKKKMGIPFNLLVISYLLICFVTLFSSPTAASFHDTQTMEGRITADNMFKQSEGQDDVVNSDNDVGQQSATSDSNQAEDETADTIEQEQDNIDAKEEHQSEVVDSESKMNEDENEDK</sequence>
<evidence type="ECO:0000313" key="2">
    <source>
        <dbReference type="EMBL" id="MBP2076796.1"/>
    </source>
</evidence>
<dbReference type="RefSeq" id="WP_149474398.1">
    <property type="nucleotide sequence ID" value="NZ_JAGGMB010000002.1"/>
</dbReference>
<proteinExistence type="predicted"/>